<accession>A0ABR6XDN4</accession>
<evidence type="ECO:0000313" key="3">
    <source>
        <dbReference type="Proteomes" id="UP000637632"/>
    </source>
</evidence>
<keyword evidence="3" id="KW-1185">Reference proteome</keyword>
<dbReference type="RefSeq" id="WP_190477991.1">
    <property type="nucleotide sequence ID" value="NZ_JACOFT010000002.1"/>
</dbReference>
<feature type="transmembrane region" description="Helical" evidence="1">
    <location>
        <begin position="112"/>
        <end position="130"/>
    </location>
</feature>
<comment type="caution">
    <text evidence="2">The sequence shown here is derived from an EMBL/GenBank/DDBJ whole genome shotgun (WGS) entry which is preliminary data.</text>
</comment>
<name>A0ABR6XDN4_9BURK</name>
<keyword evidence="1" id="KW-0812">Transmembrane</keyword>
<organism evidence="2 3">
    <name type="scientific">Undibacterium aquatile</name>
    <dbReference type="NCBI Taxonomy" id="1537398"/>
    <lineage>
        <taxon>Bacteria</taxon>
        <taxon>Pseudomonadati</taxon>
        <taxon>Pseudomonadota</taxon>
        <taxon>Betaproteobacteria</taxon>
        <taxon>Burkholderiales</taxon>
        <taxon>Oxalobacteraceae</taxon>
        <taxon>Undibacterium</taxon>
    </lineage>
</organism>
<sequence length="139" mass="16276">MHQTLYLADVLRPWKLLTLAVGMSWLIWGAIHYQFNDWDIGICFLMGFSTYLSAPWCIRTILKSYRERKLSWPIVGAIFAWYWSVDGCYWVYHTLLGNTMIRYENLLASTGLYFSCAIIWGFNGSLAELWRAIVNARMT</sequence>
<evidence type="ECO:0000313" key="2">
    <source>
        <dbReference type="EMBL" id="MBC3810915.1"/>
    </source>
</evidence>
<proteinExistence type="predicted"/>
<feature type="transmembrane region" description="Helical" evidence="1">
    <location>
        <begin position="70"/>
        <end position="92"/>
    </location>
</feature>
<feature type="transmembrane region" description="Helical" evidence="1">
    <location>
        <begin position="38"/>
        <end position="58"/>
    </location>
</feature>
<dbReference type="EMBL" id="JACOFT010000002">
    <property type="protein sequence ID" value="MBC3810915.1"/>
    <property type="molecule type" value="Genomic_DNA"/>
</dbReference>
<protein>
    <submittedName>
        <fullName evidence="2">Uncharacterized protein</fullName>
    </submittedName>
</protein>
<keyword evidence="1" id="KW-1133">Transmembrane helix</keyword>
<evidence type="ECO:0000256" key="1">
    <source>
        <dbReference type="SAM" id="Phobius"/>
    </source>
</evidence>
<dbReference type="Proteomes" id="UP000637632">
    <property type="component" value="Unassembled WGS sequence"/>
</dbReference>
<gene>
    <name evidence="2" type="ORF">H8K26_05630</name>
</gene>
<reference evidence="2 3" key="1">
    <citation type="submission" date="2020-08" db="EMBL/GenBank/DDBJ databases">
        <title>Novel species isolated from subtropical streams in China.</title>
        <authorList>
            <person name="Lu H."/>
        </authorList>
    </citation>
    <scope>NUCLEOTIDE SEQUENCE [LARGE SCALE GENOMIC DNA]</scope>
    <source>
        <strain evidence="2 3">CCTCC AB 2015119</strain>
    </source>
</reference>
<keyword evidence="1" id="KW-0472">Membrane</keyword>
<feature type="transmembrane region" description="Helical" evidence="1">
    <location>
        <begin position="12"/>
        <end position="32"/>
    </location>
</feature>